<dbReference type="EMBL" id="CP009507">
    <property type="protein sequence ID" value="AKB33775.1"/>
    <property type="molecule type" value="Genomic_DNA"/>
</dbReference>
<name>A0A0E3PH33_9EURY</name>
<gene>
    <name evidence="1" type="ORF">MSSIH_3085</name>
</gene>
<evidence type="ECO:0000313" key="2">
    <source>
        <dbReference type="Proteomes" id="UP000033092"/>
    </source>
</evidence>
<accession>A0A0E3PH33</accession>
<dbReference type="PATRIC" id="fig|1434119.4.peg.4020"/>
<evidence type="ECO:0000313" key="1">
    <source>
        <dbReference type="EMBL" id="AKB33775.1"/>
    </source>
</evidence>
<dbReference type="KEGG" id="msz:MSSIH_3085"/>
<protein>
    <submittedName>
        <fullName evidence="1">Uncharacterized protein</fullName>
    </submittedName>
</protein>
<dbReference type="AlphaFoldDB" id="A0A0E3PH33"/>
<dbReference type="Proteomes" id="UP000033092">
    <property type="component" value="Chromosome"/>
</dbReference>
<dbReference type="HOGENOM" id="CLU_2766149_0_0_2"/>
<organism evidence="1 2">
    <name type="scientific">Methanosarcina siciliae HI350</name>
    <dbReference type="NCBI Taxonomy" id="1434119"/>
    <lineage>
        <taxon>Archaea</taxon>
        <taxon>Methanobacteriati</taxon>
        <taxon>Methanobacteriota</taxon>
        <taxon>Stenosarchaea group</taxon>
        <taxon>Methanomicrobia</taxon>
        <taxon>Methanosarcinales</taxon>
        <taxon>Methanosarcinaceae</taxon>
        <taxon>Methanosarcina</taxon>
    </lineage>
</organism>
<sequence length="69" mass="8289">MPKFAELPVHGRGKIEVISSEKRRRNALRPGRKCMKKTRHTLVEGKNLCYFLKSPYNYIQRMVNMYECW</sequence>
<proteinExistence type="predicted"/>
<reference evidence="1 2" key="1">
    <citation type="submission" date="2014-07" db="EMBL/GenBank/DDBJ databases">
        <title>Methanogenic archaea and the global carbon cycle.</title>
        <authorList>
            <person name="Henriksen J.R."/>
            <person name="Luke J."/>
            <person name="Reinhart S."/>
            <person name="Benedict M.N."/>
            <person name="Youngblut N.D."/>
            <person name="Metcalf M.E."/>
            <person name="Whitaker R.J."/>
            <person name="Metcalf W.W."/>
        </authorList>
    </citation>
    <scope>NUCLEOTIDE SEQUENCE [LARGE SCALE GENOMIC DNA]</scope>
    <source>
        <strain evidence="1 2">HI350</strain>
    </source>
</reference>